<reference evidence="2" key="1">
    <citation type="journal article" date="2022" name="Mol. Ecol. Resour.">
        <title>The genomes of chicory, endive, great burdock and yacon provide insights into Asteraceae palaeo-polyploidization history and plant inulin production.</title>
        <authorList>
            <person name="Fan W."/>
            <person name="Wang S."/>
            <person name="Wang H."/>
            <person name="Wang A."/>
            <person name="Jiang F."/>
            <person name="Liu H."/>
            <person name="Zhao H."/>
            <person name="Xu D."/>
            <person name="Zhang Y."/>
        </authorList>
    </citation>
    <scope>NUCLEOTIDE SEQUENCE [LARGE SCALE GENOMIC DNA]</scope>
    <source>
        <strain evidence="2">cv. Yunnan</strain>
    </source>
</reference>
<evidence type="ECO:0000313" key="1">
    <source>
        <dbReference type="EMBL" id="KAI3819612.1"/>
    </source>
</evidence>
<name>A0ACB9JK23_9ASTR</name>
<proteinExistence type="predicted"/>
<dbReference type="EMBL" id="CM042021">
    <property type="protein sequence ID" value="KAI3819612.1"/>
    <property type="molecule type" value="Genomic_DNA"/>
</dbReference>
<evidence type="ECO:0000313" key="2">
    <source>
        <dbReference type="Proteomes" id="UP001056120"/>
    </source>
</evidence>
<comment type="caution">
    <text evidence="1">The sequence shown here is derived from an EMBL/GenBank/DDBJ whole genome shotgun (WGS) entry which is preliminary data.</text>
</comment>
<accession>A0ACB9JK23</accession>
<reference evidence="1 2" key="2">
    <citation type="journal article" date="2022" name="Mol. Ecol. Resour.">
        <title>The genomes of chicory, endive, great burdock and yacon provide insights into Asteraceae paleo-polyploidization history and plant inulin production.</title>
        <authorList>
            <person name="Fan W."/>
            <person name="Wang S."/>
            <person name="Wang H."/>
            <person name="Wang A."/>
            <person name="Jiang F."/>
            <person name="Liu H."/>
            <person name="Zhao H."/>
            <person name="Xu D."/>
            <person name="Zhang Y."/>
        </authorList>
    </citation>
    <scope>NUCLEOTIDE SEQUENCE [LARGE SCALE GENOMIC DNA]</scope>
    <source>
        <strain evidence="2">cv. Yunnan</strain>
        <tissue evidence="1">Leaves</tissue>
    </source>
</reference>
<organism evidence="1 2">
    <name type="scientific">Smallanthus sonchifolius</name>
    <dbReference type="NCBI Taxonomy" id="185202"/>
    <lineage>
        <taxon>Eukaryota</taxon>
        <taxon>Viridiplantae</taxon>
        <taxon>Streptophyta</taxon>
        <taxon>Embryophyta</taxon>
        <taxon>Tracheophyta</taxon>
        <taxon>Spermatophyta</taxon>
        <taxon>Magnoliopsida</taxon>
        <taxon>eudicotyledons</taxon>
        <taxon>Gunneridae</taxon>
        <taxon>Pentapetalae</taxon>
        <taxon>asterids</taxon>
        <taxon>campanulids</taxon>
        <taxon>Asterales</taxon>
        <taxon>Asteraceae</taxon>
        <taxon>Asteroideae</taxon>
        <taxon>Heliantheae alliance</taxon>
        <taxon>Millerieae</taxon>
        <taxon>Smallanthus</taxon>
    </lineage>
</organism>
<keyword evidence="2" id="KW-1185">Reference proteome</keyword>
<dbReference type="Proteomes" id="UP001056120">
    <property type="component" value="Linkage Group LG04"/>
</dbReference>
<gene>
    <name evidence="1" type="ORF">L1987_13453</name>
</gene>
<sequence length="125" mass="14331">MLLICRIAVSHDPSIFMDFAEVSSKVEVVKVLLEPIITPEILQQNLVKGEYKAKKEIALNRADEDACRNVVVLYASLHQDIQTVINLSGRYKIERGIEERLGKVYLEKKKLALRDLCITYRRSKS</sequence>
<protein>
    <submittedName>
        <fullName evidence="1">Uncharacterized protein</fullName>
    </submittedName>
</protein>